<keyword evidence="5" id="KW-0846">Cobalamin</keyword>
<keyword evidence="6" id="KW-0479">Metal-binding</keyword>
<reference evidence="10 11" key="1">
    <citation type="submission" date="2013-06" db="EMBL/GenBank/DDBJ databases">
        <title>Whole genome shotgun sequence of Bacillus selenatarsenatis SF-1.</title>
        <authorList>
            <person name="Kuroda M."/>
            <person name="Sei K."/>
            <person name="Yamashita M."/>
            <person name="Ike M."/>
        </authorList>
    </citation>
    <scope>NUCLEOTIDE SEQUENCE [LARGE SCALE GENOMIC DNA]</scope>
    <source>
        <strain evidence="10 11">SF-1</strain>
    </source>
</reference>
<dbReference type="GO" id="GO:0019678">
    <property type="term" value="P:propionate metabolic process, methylmalonyl pathway"/>
    <property type="evidence" value="ECO:0007669"/>
    <property type="project" value="TreeGrafter"/>
</dbReference>
<dbReference type="InterPro" id="IPR016176">
    <property type="entry name" value="Cbl-dep_enz_cat"/>
</dbReference>
<dbReference type="NCBIfam" id="NF006944">
    <property type="entry name" value="PRK09426.1"/>
    <property type="match status" value="1"/>
</dbReference>
<dbReference type="FunFam" id="3.20.20.240:FF:000001">
    <property type="entry name" value="Probable methylmalonyl-coa mutase"/>
    <property type="match status" value="1"/>
</dbReference>
<evidence type="ECO:0000313" key="10">
    <source>
        <dbReference type="EMBL" id="GAM16306.1"/>
    </source>
</evidence>
<dbReference type="NCBIfam" id="TIGR00641">
    <property type="entry name" value="acid_CoA_mut_N"/>
    <property type="match status" value="1"/>
</dbReference>
<dbReference type="STRING" id="1321606.SAMD00020551_4494"/>
<evidence type="ECO:0000256" key="8">
    <source>
        <dbReference type="ARBA" id="ARBA00023285"/>
    </source>
</evidence>
<evidence type="ECO:0000256" key="7">
    <source>
        <dbReference type="ARBA" id="ARBA00023235"/>
    </source>
</evidence>
<comment type="cofactor">
    <cofactor evidence="1">
        <name>adenosylcob(III)alamin</name>
        <dbReference type="ChEBI" id="CHEBI:18408"/>
    </cofactor>
</comment>
<keyword evidence="11" id="KW-1185">Reference proteome</keyword>
<dbReference type="RefSeq" id="WP_041967916.1">
    <property type="nucleotide sequence ID" value="NZ_BASE01000117.1"/>
</dbReference>
<evidence type="ECO:0000256" key="1">
    <source>
        <dbReference type="ARBA" id="ARBA00001922"/>
    </source>
</evidence>
<sequence length="726" mass="80813">MQKPDFTKVRLFAEEKEVSKDKVDHHIQQNIDDLLFETNEQIKVKPVYTKEDVTSSEHLEGMPGLPPFTRGPYPAMYVNRPWTVRQYAGFSTAEESNAFYRRNLAMGQKGLSVAFDLATHRGYDSDHPRVEGDVGKAGVAIDSILDMKILFDRIPLDQMSVSMTMNGAVLPIMAFFIVTAEEQGVTQDQLSGTIQNDILKEYMVRNTYIYPPEMSMKIIADIFEYTSKYMPKFNSISISGYHMQEAGAPADIELAYTLADGLEYVRTGLKAGIDIDSFAPRLSFFWAIGMNYFMEVAKMRAARFIWAKMIKTFNPKNEKSMALRTHSQTSGWSLTEQDPYNNVIRTLIEAHAAAMGHTQSLHTNALDEAIALPTDFSARIARNTQLFLQEETGITKVIDPWAGSYYVESLTNSLIERAWEHIEEIEGLGGMAKAIETGLPKMRIEEAAARRQAQIDSGKETIIGVNRFKLDQEDPLEILDIDNTAVRAKQLERLKQLKENRDDDKAQAALNELARVAETGEGNLLEYAVRAARARATLGEISDAIEKAAGRHKAVIRSVSGVYSTAFSNGEEIAEVQQMTQEFLENEGRRPRIMIAKMGQDGHDRGAKVISTAFADLGFDVDIGPLFQTPEETAIQAVENDVHAIGISSLAAGHKTLLPQLVKELKKLGREDIVVIVGGVIPAQDYQFLYDNGASAIFGPGTVIPVAAQKVLRTIYERLGYEEVSS</sequence>
<dbReference type="SUPFAM" id="SSF51703">
    <property type="entry name" value="Cobalamin (vitamin B12)-dependent enzymes"/>
    <property type="match status" value="1"/>
</dbReference>
<evidence type="ECO:0000256" key="4">
    <source>
        <dbReference type="ARBA" id="ARBA00012398"/>
    </source>
</evidence>
<evidence type="ECO:0000259" key="9">
    <source>
        <dbReference type="PROSITE" id="PS51332"/>
    </source>
</evidence>
<dbReference type="NCBIfam" id="TIGR00640">
    <property type="entry name" value="acid_CoA_mut_C"/>
    <property type="match status" value="1"/>
</dbReference>
<organism evidence="10 11">
    <name type="scientific">Mesobacillus selenatarsenatis (strain DSM 18680 / JCM 14380 / FERM P-15431 / SF-1)</name>
    <dbReference type="NCBI Taxonomy" id="1321606"/>
    <lineage>
        <taxon>Bacteria</taxon>
        <taxon>Bacillati</taxon>
        <taxon>Bacillota</taxon>
        <taxon>Bacilli</taxon>
        <taxon>Bacillales</taxon>
        <taxon>Bacillaceae</taxon>
        <taxon>Mesobacillus</taxon>
    </lineage>
</organism>
<dbReference type="CDD" id="cd02071">
    <property type="entry name" value="MM_CoA_mut_B12_BD"/>
    <property type="match status" value="1"/>
</dbReference>
<dbReference type="CDD" id="cd03679">
    <property type="entry name" value="MM_CoA_mutase_alpha_like"/>
    <property type="match status" value="1"/>
</dbReference>
<dbReference type="AlphaFoldDB" id="A0A0A8XDS6"/>
<protein>
    <recommendedName>
        <fullName evidence="4">methylmalonyl-CoA mutase</fullName>
        <ecNumber evidence="4">5.4.99.2</ecNumber>
    </recommendedName>
</protein>
<comment type="similarity">
    <text evidence="2">Belongs to the methylmalonyl-CoA mutase family.</text>
</comment>
<dbReference type="InterPro" id="IPR006098">
    <property type="entry name" value="MMCoA_mutase_a_cat"/>
</dbReference>
<dbReference type="InterPro" id="IPR006099">
    <property type="entry name" value="MeMalonylCoA_mutase_a/b_cat"/>
</dbReference>
<dbReference type="Proteomes" id="UP000031014">
    <property type="component" value="Unassembled WGS sequence"/>
</dbReference>
<dbReference type="GO" id="GO:0004494">
    <property type="term" value="F:methylmalonyl-CoA mutase activity"/>
    <property type="evidence" value="ECO:0007669"/>
    <property type="project" value="UniProtKB-EC"/>
</dbReference>
<keyword evidence="7 10" id="KW-0413">Isomerase</keyword>
<evidence type="ECO:0000256" key="2">
    <source>
        <dbReference type="ARBA" id="ARBA00008465"/>
    </source>
</evidence>
<dbReference type="GO" id="GO:0046872">
    <property type="term" value="F:metal ion binding"/>
    <property type="evidence" value="ECO:0007669"/>
    <property type="project" value="UniProtKB-KW"/>
</dbReference>
<dbReference type="GO" id="GO:0031419">
    <property type="term" value="F:cobalamin binding"/>
    <property type="evidence" value="ECO:0007669"/>
    <property type="project" value="UniProtKB-KW"/>
</dbReference>
<feature type="domain" description="B12-binding" evidence="9">
    <location>
        <begin position="590"/>
        <end position="722"/>
    </location>
</feature>
<dbReference type="SUPFAM" id="SSF52242">
    <property type="entry name" value="Cobalamin (vitamin B12)-binding domain"/>
    <property type="match status" value="1"/>
</dbReference>
<proteinExistence type="inferred from homology"/>
<dbReference type="InterPro" id="IPR006158">
    <property type="entry name" value="Cobalamin-bd"/>
</dbReference>
<comment type="caution">
    <text evidence="10">The sequence shown here is derived from an EMBL/GenBank/DDBJ whole genome shotgun (WGS) entry which is preliminary data.</text>
</comment>
<comment type="subunit">
    <text evidence="3">Heterodimer of an alpha and a beta chain.</text>
</comment>
<evidence type="ECO:0000256" key="5">
    <source>
        <dbReference type="ARBA" id="ARBA00022628"/>
    </source>
</evidence>
<accession>A0A0A8XDS6</accession>
<gene>
    <name evidence="10" type="ORF">SAMD00020551_4494</name>
</gene>
<dbReference type="Gene3D" id="3.20.20.240">
    <property type="entry name" value="Methylmalonyl-CoA mutase"/>
    <property type="match status" value="1"/>
</dbReference>
<evidence type="ECO:0000256" key="3">
    <source>
        <dbReference type="ARBA" id="ARBA00011870"/>
    </source>
</evidence>
<dbReference type="Pfam" id="PF01642">
    <property type="entry name" value="MM_CoA_mutase"/>
    <property type="match status" value="1"/>
</dbReference>
<evidence type="ECO:0000313" key="11">
    <source>
        <dbReference type="Proteomes" id="UP000031014"/>
    </source>
</evidence>
<dbReference type="InterPro" id="IPR006159">
    <property type="entry name" value="Acid_CoA_mut_C"/>
</dbReference>
<dbReference type="PROSITE" id="PS51332">
    <property type="entry name" value="B12_BINDING"/>
    <property type="match status" value="1"/>
</dbReference>
<dbReference type="PROSITE" id="PS00544">
    <property type="entry name" value="METMALONYL_COA_MUTASE"/>
    <property type="match status" value="1"/>
</dbReference>
<dbReference type="PANTHER" id="PTHR48101">
    <property type="entry name" value="METHYLMALONYL-COA MUTASE, MITOCHONDRIAL-RELATED"/>
    <property type="match status" value="1"/>
</dbReference>
<dbReference type="Gene3D" id="3.40.50.280">
    <property type="entry name" value="Cobalamin-binding domain"/>
    <property type="match status" value="1"/>
</dbReference>
<dbReference type="InterPro" id="IPR058549">
    <property type="entry name" value="MeMalonylCoA_mutase_a/b_site"/>
</dbReference>
<dbReference type="OrthoDB" id="9762378at2"/>
<dbReference type="FunFam" id="3.40.50.280:FF:000002">
    <property type="entry name" value="Methylmalonyl-CoA mutase, mitochondrial"/>
    <property type="match status" value="1"/>
</dbReference>
<evidence type="ECO:0000256" key="6">
    <source>
        <dbReference type="ARBA" id="ARBA00022723"/>
    </source>
</evidence>
<dbReference type="EMBL" id="BASE01000117">
    <property type="protein sequence ID" value="GAM16306.1"/>
    <property type="molecule type" value="Genomic_DNA"/>
</dbReference>
<dbReference type="InterPro" id="IPR036724">
    <property type="entry name" value="Cobalamin-bd_sf"/>
</dbReference>
<dbReference type="EC" id="5.4.99.2" evidence="4"/>
<keyword evidence="8" id="KW-0170">Cobalt</keyword>
<dbReference type="GO" id="GO:0005737">
    <property type="term" value="C:cytoplasm"/>
    <property type="evidence" value="ECO:0007669"/>
    <property type="project" value="TreeGrafter"/>
</dbReference>
<dbReference type="PANTHER" id="PTHR48101:SF4">
    <property type="entry name" value="METHYLMALONYL-COA MUTASE, MITOCHONDRIAL"/>
    <property type="match status" value="1"/>
</dbReference>
<name>A0A0A8XDS6_MESS1</name>
<dbReference type="Pfam" id="PF02310">
    <property type="entry name" value="B12-binding"/>
    <property type="match status" value="1"/>
</dbReference>